<organism evidence="1 2">
    <name type="scientific">Xylaria curta</name>
    <dbReference type="NCBI Taxonomy" id="42375"/>
    <lineage>
        <taxon>Eukaryota</taxon>
        <taxon>Fungi</taxon>
        <taxon>Dikarya</taxon>
        <taxon>Ascomycota</taxon>
        <taxon>Pezizomycotina</taxon>
        <taxon>Sordariomycetes</taxon>
        <taxon>Xylariomycetidae</taxon>
        <taxon>Xylariales</taxon>
        <taxon>Xylariaceae</taxon>
        <taxon>Xylaria</taxon>
    </lineage>
</organism>
<dbReference type="Proteomes" id="UP001143856">
    <property type="component" value="Unassembled WGS sequence"/>
</dbReference>
<reference evidence="1" key="1">
    <citation type="submission" date="2022-10" db="EMBL/GenBank/DDBJ databases">
        <title>Genome Sequence of Xylaria curta.</title>
        <authorList>
            <person name="Buettner E."/>
        </authorList>
    </citation>
    <scope>NUCLEOTIDE SEQUENCE</scope>
    <source>
        <strain evidence="1">Babe10</strain>
    </source>
</reference>
<keyword evidence="2" id="KW-1185">Reference proteome</keyword>
<gene>
    <name evidence="1" type="ORF">NUW58_g1539</name>
</gene>
<name>A0ACC1PN33_9PEZI</name>
<comment type="caution">
    <text evidence="1">The sequence shown here is derived from an EMBL/GenBank/DDBJ whole genome shotgun (WGS) entry which is preliminary data.</text>
</comment>
<proteinExistence type="predicted"/>
<accession>A0ACC1PN33</accession>
<evidence type="ECO:0000313" key="2">
    <source>
        <dbReference type="Proteomes" id="UP001143856"/>
    </source>
</evidence>
<dbReference type="EMBL" id="JAPDGR010000169">
    <property type="protein sequence ID" value="KAJ2994517.1"/>
    <property type="molecule type" value="Genomic_DNA"/>
</dbReference>
<sequence>MLRRLLTVGLPIVAAALVEAAAESYDYIVVGSGPGGTPLAVNLARAGYSVALLEAGVDLGNNKNYSEIYNFIEAGNDEKSRWDFFVKHSDDEAREAKYEKTTWRTVNGSFYVGLDPPEGSTRLGIYYPRAATLGGCAMHNGGICTLPNDADWDHIAELTGDNDWLAKNMRKYFEKMEANEYLPPNTPGHGYDGYVNTTISDPSFMKENSDLQSLASQLISHVGGDAARDVNAPDPQRDQATGVFGMASHADRNGKRAGTNTLLKRTLADPAKFDLKIQLETLVTRIIINWEDGKPSATGVEVLRGSHQYEADPLYNGTKGQFGRIFARKEVIIAGGSFNSPQILKLSGIGPAKELEKFHIPVVQDLPGVGENLGDNYEAGLQFLANKPLNGSAGATVTVFLKTPTARQVRNIQAWCGSFSFEGFWPGFPTNYGPSQYECAIVHINPRSQAGHVRLRSNDPQQMPEINFNFFAEGGDEDLTELLDAVKTFREALNTVGEPIAPFDERHPCPGVNQNCTDEAQKEFIKLQSYSHHATSTCAIGSADDPMAVLDSKFRVRGVGNLRVVDASAFPKTPGAFPWYTFNPKSKMPKRKVTAAEKTEGLATLQWKLRKDPLAYQTEFIELWQHFDSARERVLADPMGVDAESLATFREHMDLIAHCAEKYPDITATFPDSLRDILTTHHATLDPTLREKIVTSLSLLRRKDVIDSAYLLPIFWSLLISTPSKTLRSLLYQKIISDVRETNTRAKNYKVNRTLQQALYNLVMDKSTPKALWAVKVVRDLWRRRIWDDAKPVDIMRQAAMSDDVKTVASAVKFFLGSDREREEFDDESSDEEAVDVRKVKHQVGINKKTKKAKKMLDKATEKVKRQERKKNANQQLNFSALHLLLDPQGFCESLFEKHLQNKKSKLPLETKLDTLQLVTRLVGLHKLTILPLYSYFTSHLTPRQQSVTSFMASLAQATHNLVPPETIEVLLQKIANEFVSEAANVEVCAAGINAIREICARQPLAMNETLLQDLVEYRKSKDKGVSMAAKGLLSLYREQGAEMLKKKDRGKDATIGLKSGEMKQHKFGEEQVGEIEGLELLAKWKEEEKKRKRAERGLPEEPDATEKNEEEDDEGFNSSDWEVASTDSDESGEWIRVAESDDEVEPELKKRKVDDKETEEEVDDKEAEESIDFMKLATTQLLTPADLAKLKELRLEASINKAMGGSKRKDLEARHMDEGLTAEQIEAPAMLRKSTKEERVALAKEGKPNREEHKSTSAIRKSKKEAEGKSTTNKEKARKKNFLMTLGKAKSKQKRSLVATRNILKAHVERSKSGGRRRNGVSR</sequence>
<protein>
    <submittedName>
        <fullName evidence="1">Uncharacterized protein</fullName>
    </submittedName>
</protein>
<evidence type="ECO:0000313" key="1">
    <source>
        <dbReference type="EMBL" id="KAJ2994517.1"/>
    </source>
</evidence>